<dbReference type="EMBL" id="LK022848">
    <property type="protein sequence ID" value="CDR08911.1"/>
    <property type="molecule type" value="Genomic_DNA"/>
</dbReference>
<keyword evidence="6" id="KW-1003">Cell membrane</keyword>
<feature type="transmembrane region" description="Helical" evidence="6">
    <location>
        <begin position="111"/>
        <end position="133"/>
    </location>
</feature>
<dbReference type="PANTHER" id="PTHR43229">
    <property type="entry name" value="NODULATION PROTEIN J"/>
    <property type="match status" value="1"/>
</dbReference>
<evidence type="ECO:0000259" key="7">
    <source>
        <dbReference type="PROSITE" id="PS51012"/>
    </source>
</evidence>
<evidence type="ECO:0000256" key="6">
    <source>
        <dbReference type="RuleBase" id="RU361157"/>
    </source>
</evidence>
<keyword evidence="2 6" id="KW-0812">Transmembrane</keyword>
<dbReference type="AlphaFoldDB" id="A0A060ZST0"/>
<comment type="similarity">
    <text evidence="6">Belongs to the ABC-2 integral membrane protein family.</text>
</comment>
<keyword evidence="4 6" id="KW-0472">Membrane</keyword>
<dbReference type="InterPro" id="IPR047817">
    <property type="entry name" value="ABC2_TM_bact-type"/>
</dbReference>
<feature type="transmembrane region" description="Helical" evidence="6">
    <location>
        <begin position="170"/>
        <end position="191"/>
    </location>
</feature>
<keyword evidence="5" id="KW-0046">Antibiotic resistance</keyword>
<dbReference type="InterPro" id="IPR051784">
    <property type="entry name" value="Nod_factor_ABC_transporter"/>
</dbReference>
<protein>
    <recommendedName>
        <fullName evidence="6">Transport permease protein</fullName>
    </recommendedName>
</protein>
<dbReference type="GO" id="GO:0046677">
    <property type="term" value="P:response to antibiotic"/>
    <property type="evidence" value="ECO:0007669"/>
    <property type="project" value="UniProtKB-KW"/>
</dbReference>
<evidence type="ECO:0000256" key="2">
    <source>
        <dbReference type="ARBA" id="ARBA00022692"/>
    </source>
</evidence>
<dbReference type="PIRSF" id="PIRSF006648">
    <property type="entry name" value="DrrB"/>
    <property type="match status" value="1"/>
</dbReference>
<dbReference type="PROSITE" id="PS51012">
    <property type="entry name" value="ABC_TM2"/>
    <property type="match status" value="1"/>
</dbReference>
<reference evidence="8" key="1">
    <citation type="submission" date="2014-05" db="EMBL/GenBank/DDBJ databases">
        <authorList>
            <person name="Horn Fabian"/>
        </authorList>
    </citation>
    <scope>NUCLEOTIDE SEQUENCE</scope>
</reference>
<evidence type="ECO:0000256" key="3">
    <source>
        <dbReference type="ARBA" id="ARBA00022989"/>
    </source>
</evidence>
<dbReference type="InterPro" id="IPR013525">
    <property type="entry name" value="ABC2_TM"/>
</dbReference>
<accession>A0A060ZST0</accession>
<dbReference type="GO" id="GO:0043190">
    <property type="term" value="C:ATP-binding cassette (ABC) transporter complex"/>
    <property type="evidence" value="ECO:0007669"/>
    <property type="project" value="InterPro"/>
</dbReference>
<evidence type="ECO:0000256" key="1">
    <source>
        <dbReference type="ARBA" id="ARBA00004141"/>
    </source>
</evidence>
<feature type="transmembrane region" description="Helical" evidence="6">
    <location>
        <begin position="59"/>
        <end position="81"/>
    </location>
</feature>
<dbReference type="Pfam" id="PF01061">
    <property type="entry name" value="ABC2_membrane"/>
    <property type="match status" value="1"/>
</dbReference>
<gene>
    <name evidence="9" type="ORF">J2Z30_005372</name>
    <name evidence="8" type="ORF">SIRAN5551</name>
</gene>
<keyword evidence="6" id="KW-0813">Transport</keyword>
<dbReference type="RefSeq" id="WP_044573534.1">
    <property type="nucleotide sequence ID" value="NZ_BAABDR010000022.1"/>
</dbReference>
<sequence length="264" mass="28413">MTTYVLSDALALAGRHIRHLKRAPQRILSITLMPIMFVFLFGYLFGSSMNVPEGDYHEYIMAGIFTQMMLAGVINTGVGVAEDLSNGLVDRFRSLPMGKGSVLLGRTLSDVLLNAISCVAMLSVGLLIGWRIHGGPLKALAGFGLLLLLGYATAWLGSLIGLLLRDPQAVNSVAMVITMPLTFLSATFYPAQNLPGWVRPVAEWNPVTTLTTGMRELWGNPTGNGADPAFPLRHPVAASLIMVVALLIVVIPLANRAYERAAAR</sequence>
<dbReference type="PANTHER" id="PTHR43229:SF2">
    <property type="entry name" value="NODULATION PROTEIN J"/>
    <property type="match status" value="1"/>
</dbReference>
<keyword evidence="10" id="KW-1185">Reference proteome</keyword>
<dbReference type="GO" id="GO:0140359">
    <property type="term" value="F:ABC-type transporter activity"/>
    <property type="evidence" value="ECO:0007669"/>
    <property type="project" value="InterPro"/>
</dbReference>
<evidence type="ECO:0000313" key="10">
    <source>
        <dbReference type="Proteomes" id="UP000756710"/>
    </source>
</evidence>
<name>A0A060ZST0_9ACTN</name>
<evidence type="ECO:0000256" key="5">
    <source>
        <dbReference type="ARBA" id="ARBA00023251"/>
    </source>
</evidence>
<feature type="domain" description="ABC transmembrane type-2" evidence="7">
    <location>
        <begin position="25"/>
        <end position="261"/>
    </location>
</feature>
<reference evidence="9 10" key="2">
    <citation type="submission" date="2021-03" db="EMBL/GenBank/DDBJ databases">
        <title>Genomic Encyclopedia of Type Strains, Phase IV (KMG-IV): sequencing the most valuable type-strain genomes for metagenomic binning, comparative biology and taxonomic classification.</title>
        <authorList>
            <person name="Goeker M."/>
        </authorList>
    </citation>
    <scope>NUCLEOTIDE SEQUENCE [LARGE SCALE GENOMIC DNA]</scope>
    <source>
        <strain evidence="9 10">DSM 41954</strain>
    </source>
</reference>
<dbReference type="HOGENOM" id="CLU_039483_2_0_11"/>
<feature type="transmembrane region" description="Helical" evidence="6">
    <location>
        <begin position="236"/>
        <end position="254"/>
    </location>
</feature>
<feature type="transmembrane region" description="Helical" evidence="6">
    <location>
        <begin position="27"/>
        <end position="47"/>
    </location>
</feature>
<organism evidence="8">
    <name type="scientific">Streptomyces iranensis</name>
    <dbReference type="NCBI Taxonomy" id="576784"/>
    <lineage>
        <taxon>Bacteria</taxon>
        <taxon>Bacillati</taxon>
        <taxon>Actinomycetota</taxon>
        <taxon>Actinomycetes</taxon>
        <taxon>Kitasatosporales</taxon>
        <taxon>Streptomycetaceae</taxon>
        <taxon>Streptomyces</taxon>
        <taxon>Streptomyces violaceusniger group</taxon>
    </lineage>
</organism>
<evidence type="ECO:0000313" key="9">
    <source>
        <dbReference type="EMBL" id="MBP2064349.1"/>
    </source>
</evidence>
<dbReference type="EMBL" id="JAGGLR010000015">
    <property type="protein sequence ID" value="MBP2064349.1"/>
    <property type="molecule type" value="Genomic_DNA"/>
</dbReference>
<dbReference type="InterPro" id="IPR000412">
    <property type="entry name" value="ABC_2_transport"/>
</dbReference>
<dbReference type="Proteomes" id="UP000756710">
    <property type="component" value="Unassembled WGS sequence"/>
</dbReference>
<evidence type="ECO:0000256" key="4">
    <source>
        <dbReference type="ARBA" id="ARBA00023136"/>
    </source>
</evidence>
<comment type="subcellular location">
    <subcellularLocation>
        <location evidence="6">Cell membrane</location>
        <topology evidence="6">Multi-pass membrane protein</topology>
    </subcellularLocation>
    <subcellularLocation>
        <location evidence="1">Membrane</location>
        <topology evidence="1">Multi-pass membrane protein</topology>
    </subcellularLocation>
</comment>
<keyword evidence="3 6" id="KW-1133">Transmembrane helix</keyword>
<feature type="transmembrane region" description="Helical" evidence="6">
    <location>
        <begin position="139"/>
        <end position="163"/>
    </location>
</feature>
<evidence type="ECO:0000313" key="8">
    <source>
        <dbReference type="EMBL" id="CDR08911.1"/>
    </source>
</evidence>
<dbReference type="PRINTS" id="PR00164">
    <property type="entry name" value="ABC2TRNSPORT"/>
</dbReference>
<proteinExistence type="inferred from homology"/>